<evidence type="ECO:0000313" key="1">
    <source>
        <dbReference type="EMBL" id="KAI8027421.1"/>
    </source>
</evidence>
<proteinExistence type="predicted"/>
<dbReference type="Proteomes" id="UP001060215">
    <property type="component" value="Chromosome 3"/>
</dbReference>
<comment type="caution">
    <text evidence="1">The sequence shown here is derived from an EMBL/GenBank/DDBJ whole genome shotgun (WGS) entry which is preliminary data.</text>
</comment>
<gene>
    <name evidence="1" type="ORF">LOK49_LG02G00081</name>
</gene>
<keyword evidence="2" id="KW-1185">Reference proteome</keyword>
<reference evidence="1 2" key="1">
    <citation type="journal article" date="2022" name="Plant J.">
        <title>Chromosome-level genome of Camellia lanceoleosa provides a valuable resource for understanding genome evolution and self-incompatibility.</title>
        <authorList>
            <person name="Gong W."/>
            <person name="Xiao S."/>
            <person name="Wang L."/>
            <person name="Liao Z."/>
            <person name="Chang Y."/>
            <person name="Mo W."/>
            <person name="Hu G."/>
            <person name="Li W."/>
            <person name="Zhao G."/>
            <person name="Zhu H."/>
            <person name="Hu X."/>
            <person name="Ji K."/>
            <person name="Xiang X."/>
            <person name="Song Q."/>
            <person name="Yuan D."/>
            <person name="Jin S."/>
            <person name="Zhang L."/>
        </authorList>
    </citation>
    <scope>NUCLEOTIDE SEQUENCE [LARGE SCALE GENOMIC DNA]</scope>
    <source>
        <strain evidence="1">SQ_2022a</strain>
    </source>
</reference>
<protein>
    <submittedName>
        <fullName evidence="1">ERBB-3 BINDING PROTEIN 1</fullName>
    </submittedName>
</protein>
<name>A0ACC0IPU1_9ERIC</name>
<organism evidence="1 2">
    <name type="scientific">Camellia lanceoleosa</name>
    <dbReference type="NCBI Taxonomy" id="1840588"/>
    <lineage>
        <taxon>Eukaryota</taxon>
        <taxon>Viridiplantae</taxon>
        <taxon>Streptophyta</taxon>
        <taxon>Embryophyta</taxon>
        <taxon>Tracheophyta</taxon>
        <taxon>Spermatophyta</taxon>
        <taxon>Magnoliopsida</taxon>
        <taxon>eudicotyledons</taxon>
        <taxon>Gunneridae</taxon>
        <taxon>Pentapetalae</taxon>
        <taxon>asterids</taxon>
        <taxon>Ericales</taxon>
        <taxon>Theaceae</taxon>
        <taxon>Camellia</taxon>
    </lineage>
</organism>
<sequence>MLIEVLILMFVLNGTIGDYVTHIKFTALLMPSGSDCIMSHPLQELQPTKTIDDPEIRAWLALDIKKKKKGGGKKKKGKKGDKVEASAEAKPMDATTNAAGSQK</sequence>
<dbReference type="EMBL" id="CM045760">
    <property type="protein sequence ID" value="KAI8027421.1"/>
    <property type="molecule type" value="Genomic_DNA"/>
</dbReference>
<evidence type="ECO:0000313" key="2">
    <source>
        <dbReference type="Proteomes" id="UP001060215"/>
    </source>
</evidence>
<accession>A0ACC0IPU1</accession>